<dbReference type="GO" id="GO:0008168">
    <property type="term" value="F:methyltransferase activity"/>
    <property type="evidence" value="ECO:0007669"/>
    <property type="project" value="UniProtKB-KW"/>
</dbReference>
<keyword evidence="2" id="KW-0808">Transferase</keyword>
<reference evidence="3" key="1">
    <citation type="journal article" date="2019" name="Curr. Biol.">
        <title>Genome Sequence of Striga asiatica Provides Insight into the Evolution of Plant Parasitism.</title>
        <authorList>
            <person name="Yoshida S."/>
            <person name="Kim S."/>
            <person name="Wafula E.K."/>
            <person name="Tanskanen J."/>
            <person name="Kim Y.M."/>
            <person name="Honaas L."/>
            <person name="Yang Z."/>
            <person name="Spallek T."/>
            <person name="Conn C.E."/>
            <person name="Ichihashi Y."/>
            <person name="Cheong K."/>
            <person name="Cui S."/>
            <person name="Der J.P."/>
            <person name="Gundlach H."/>
            <person name="Jiao Y."/>
            <person name="Hori C."/>
            <person name="Ishida J.K."/>
            <person name="Kasahara H."/>
            <person name="Kiba T."/>
            <person name="Kim M.S."/>
            <person name="Koo N."/>
            <person name="Laohavisit A."/>
            <person name="Lee Y.H."/>
            <person name="Lumba S."/>
            <person name="McCourt P."/>
            <person name="Mortimer J.C."/>
            <person name="Mutuku J.M."/>
            <person name="Nomura T."/>
            <person name="Sasaki-Sekimoto Y."/>
            <person name="Seto Y."/>
            <person name="Wang Y."/>
            <person name="Wakatake T."/>
            <person name="Sakakibara H."/>
            <person name="Demura T."/>
            <person name="Yamaguchi S."/>
            <person name="Yoneyama K."/>
            <person name="Manabe R.I."/>
            <person name="Nelson D.C."/>
            <person name="Schulman A.H."/>
            <person name="Timko M.P."/>
            <person name="dePamphilis C.W."/>
            <person name="Choi D."/>
            <person name="Shirasu K."/>
        </authorList>
    </citation>
    <scope>NUCLEOTIDE SEQUENCE [LARGE SCALE GENOMIC DNA]</scope>
    <source>
        <strain evidence="3">cv. UVA1</strain>
    </source>
</reference>
<keyword evidence="1" id="KW-0812">Transmembrane</keyword>
<keyword evidence="1" id="KW-1133">Transmembrane helix</keyword>
<keyword evidence="3" id="KW-1185">Reference proteome</keyword>
<feature type="transmembrane region" description="Helical" evidence="1">
    <location>
        <begin position="74"/>
        <end position="96"/>
    </location>
</feature>
<proteinExistence type="predicted"/>
<keyword evidence="2" id="KW-0489">Methyltransferase</keyword>
<accession>A0A5A7QW03</accession>
<dbReference type="AlphaFoldDB" id="A0A5A7QW03"/>
<protein>
    <submittedName>
        <fullName evidence="2">S-adenosyl-L-methionine-dependentmethyltransferases superfamily protein</fullName>
    </submittedName>
</protein>
<evidence type="ECO:0000256" key="1">
    <source>
        <dbReference type="SAM" id="Phobius"/>
    </source>
</evidence>
<organism evidence="2 3">
    <name type="scientific">Striga asiatica</name>
    <name type="common">Asiatic witchweed</name>
    <name type="synonym">Buchnera asiatica</name>
    <dbReference type="NCBI Taxonomy" id="4170"/>
    <lineage>
        <taxon>Eukaryota</taxon>
        <taxon>Viridiplantae</taxon>
        <taxon>Streptophyta</taxon>
        <taxon>Embryophyta</taxon>
        <taxon>Tracheophyta</taxon>
        <taxon>Spermatophyta</taxon>
        <taxon>Magnoliopsida</taxon>
        <taxon>eudicotyledons</taxon>
        <taxon>Gunneridae</taxon>
        <taxon>Pentapetalae</taxon>
        <taxon>asterids</taxon>
        <taxon>lamiids</taxon>
        <taxon>Lamiales</taxon>
        <taxon>Orobanchaceae</taxon>
        <taxon>Buchnereae</taxon>
        <taxon>Striga</taxon>
    </lineage>
</organism>
<evidence type="ECO:0000313" key="2">
    <source>
        <dbReference type="EMBL" id="GER49525.1"/>
    </source>
</evidence>
<keyword evidence="1" id="KW-0472">Membrane</keyword>
<dbReference type="Proteomes" id="UP000325081">
    <property type="component" value="Unassembled WGS sequence"/>
</dbReference>
<dbReference type="GO" id="GO:0032259">
    <property type="term" value="P:methylation"/>
    <property type="evidence" value="ECO:0007669"/>
    <property type="project" value="UniProtKB-KW"/>
</dbReference>
<evidence type="ECO:0000313" key="3">
    <source>
        <dbReference type="Proteomes" id="UP000325081"/>
    </source>
</evidence>
<sequence length="173" mass="18955">MTVVQRKRSVEMYSDERFVEGLELHLRDLAAYGAGNGSVRLWAVVQTFPVLFLLILTIAGVICSEQPVANKNIAFGMVRLTPFVFYFAAVVPGSFYRHLSPANSLPCLRSHIFSQSLKVQKLSQAGGRVEQNAVSEAGGSVPRGQLIDGFLTDRDHAHLAYTTPISLLYSRGG</sequence>
<comment type="caution">
    <text evidence="2">The sequence shown here is derived from an EMBL/GenBank/DDBJ whole genome shotgun (WGS) entry which is preliminary data.</text>
</comment>
<dbReference type="EMBL" id="BKCP01008626">
    <property type="protein sequence ID" value="GER49525.1"/>
    <property type="molecule type" value="Genomic_DNA"/>
</dbReference>
<gene>
    <name evidence="2" type="ORF">STAS_26775</name>
</gene>
<feature type="transmembrane region" description="Helical" evidence="1">
    <location>
        <begin position="41"/>
        <end position="62"/>
    </location>
</feature>
<name>A0A5A7QW03_STRAF</name>